<sequence length="194" mass="22162">MRDPIHEETYHEHTIKIFHDPTPENPREFDNLGTMTCWHRRYRLGDDHSHEDPHAFLASLAEMSDATDASFDQLYSRASRKAVILPLYLYDHSGITMNTTGFHCPWDSGQVGFIHVSLDPVREAYGVQRVSKSLRENVENILRQEVAAYDDYLTGNCFGFVTERDGEEIDSCWGFLGDYEQGCLTEARSAVLIG</sequence>
<dbReference type="EMBL" id="BLJE01000007">
    <property type="protein sequence ID" value="GFE67101.1"/>
    <property type="molecule type" value="Genomic_DNA"/>
</dbReference>
<evidence type="ECO:0000313" key="2">
    <source>
        <dbReference type="Proteomes" id="UP000436822"/>
    </source>
</evidence>
<dbReference type="OrthoDB" id="1792542at2"/>
<comment type="caution">
    <text evidence="1">The sequence shown here is derived from an EMBL/GenBank/DDBJ whole genome shotgun (WGS) entry which is preliminary data.</text>
</comment>
<protein>
    <submittedName>
        <fullName evidence="1">Uncharacterized protein</fullName>
    </submittedName>
</protein>
<organism evidence="1 2">
    <name type="scientific">Litoreibacter roseus</name>
    <dbReference type="NCBI Taxonomy" id="2601869"/>
    <lineage>
        <taxon>Bacteria</taxon>
        <taxon>Pseudomonadati</taxon>
        <taxon>Pseudomonadota</taxon>
        <taxon>Alphaproteobacteria</taxon>
        <taxon>Rhodobacterales</taxon>
        <taxon>Roseobacteraceae</taxon>
        <taxon>Litoreibacter</taxon>
    </lineage>
</organism>
<dbReference type="RefSeq" id="WP_159810759.1">
    <property type="nucleotide sequence ID" value="NZ_BLJE01000007.1"/>
</dbReference>
<dbReference type="Proteomes" id="UP000436822">
    <property type="component" value="Unassembled WGS sequence"/>
</dbReference>
<gene>
    <name evidence="1" type="ORF">KIN_41750</name>
</gene>
<keyword evidence="2" id="KW-1185">Reference proteome</keyword>
<reference evidence="1 2" key="1">
    <citation type="submission" date="2019-12" db="EMBL/GenBank/DDBJ databases">
        <title>Litoreibacter badius sp. nov., a novel bacteriochlorophyll a-containing bacterium in the genus Litoreibacter.</title>
        <authorList>
            <person name="Kanamuro M."/>
            <person name="Takabe Y."/>
            <person name="Mori K."/>
            <person name="Takaichi S."/>
            <person name="Hanada S."/>
        </authorList>
    </citation>
    <scope>NUCLEOTIDE SEQUENCE [LARGE SCALE GENOMIC DNA]</scope>
    <source>
        <strain evidence="1 2">K6</strain>
    </source>
</reference>
<dbReference type="AlphaFoldDB" id="A0A6N6JLA1"/>
<name>A0A6N6JLA1_9RHOB</name>
<evidence type="ECO:0000313" key="1">
    <source>
        <dbReference type="EMBL" id="GFE67101.1"/>
    </source>
</evidence>
<proteinExistence type="predicted"/>
<accession>A0A6N6JLA1</accession>